<reference evidence="2 3" key="1">
    <citation type="submission" date="2024-06" db="EMBL/GenBank/DDBJ databases">
        <title>Draft genome sequence of Helicobacter trogontum NHP16-4001.</title>
        <authorList>
            <person name="Rimbara E."/>
            <person name="Suzuki M."/>
        </authorList>
    </citation>
    <scope>NUCLEOTIDE SEQUENCE [LARGE SCALE GENOMIC DNA]</scope>
    <source>
        <strain evidence="2 3">NHP16-4001</strain>
    </source>
</reference>
<dbReference type="InterPro" id="IPR032427">
    <property type="entry name" value="P22_portal"/>
</dbReference>
<accession>A0ABQ0D4Z3</accession>
<proteinExistence type="predicted"/>
<evidence type="ECO:0000256" key="1">
    <source>
        <dbReference type="SAM" id="Coils"/>
    </source>
</evidence>
<protein>
    <submittedName>
        <fullName evidence="2">Phage portal protein</fullName>
    </submittedName>
</protein>
<dbReference type="Proteomes" id="UP001562457">
    <property type="component" value="Unassembled WGS sequence"/>
</dbReference>
<evidence type="ECO:0000313" key="3">
    <source>
        <dbReference type="Proteomes" id="UP001562457"/>
    </source>
</evidence>
<keyword evidence="3" id="KW-1185">Reference proteome</keyword>
<sequence>MKKNETHDKLLQSLKESLNLLQQSYDEFLEAKEYYEGNQLPDYIKSILASRGQPILFENMYALIGEKLLGYKLNASTEMNAVGFQKKDREKAQILTNILKSITQTKDYQINKQKCDLDLMCGLCAAEVWLSESEIDNDLHITIKHIPISALYIDPYSQKEDGSDCKYFHKVLYSDKEDLEELYGKRDYDIINNVGQNSYRERVRYFESFVLNAKTRKYDRFIWDKTQIFHTDKSIFDLKHCPIVIRKLYTDSSNSFYGIFRNVKPHQDYVNFAENRMANMLGSQKILYEMSAVDNAEEFSKHVSLDNAVVGVRDGALSSAKIQFQNHSNDVASLSSKSNEHRQIARMQAGFNDEALGQVTSRASGVVVQQRTNAGLMGIQRFLTASDLFDKSVFSVCLEYITKYFDKAQVFRIVEEDTFENYFEINTNDANKIEIGSYDIVIETKAKNNSTREERFSQWVELIKSGFIPQEAMNDILPLVLDDSDSSVSAKVRKVLAQKAEEAQNNEMAQQMQQLQMQMQQLQLQVLNATAREKEAKAMKYEAQANAEDIKLPKGDK</sequence>
<gene>
    <name evidence="2" type="ORF">NHP164001_14120</name>
</gene>
<comment type="caution">
    <text evidence="2">The sequence shown here is derived from an EMBL/GenBank/DDBJ whole genome shotgun (WGS) entry which is preliminary data.</text>
</comment>
<dbReference type="EMBL" id="BAAFHN010000035">
    <property type="protein sequence ID" value="GAB0173393.1"/>
    <property type="molecule type" value="Genomic_DNA"/>
</dbReference>
<keyword evidence="1" id="KW-0175">Coiled coil</keyword>
<dbReference type="Pfam" id="PF16510">
    <property type="entry name" value="P22_portal"/>
    <property type="match status" value="2"/>
</dbReference>
<evidence type="ECO:0000313" key="2">
    <source>
        <dbReference type="EMBL" id="GAB0173393.1"/>
    </source>
</evidence>
<dbReference type="RefSeq" id="WP_369607561.1">
    <property type="nucleotide sequence ID" value="NZ_BAAFHN010000035.1"/>
</dbReference>
<organism evidence="2 3">
    <name type="scientific">Helicobacter trogontum</name>
    <dbReference type="NCBI Taxonomy" id="50960"/>
    <lineage>
        <taxon>Bacteria</taxon>
        <taxon>Pseudomonadati</taxon>
        <taxon>Campylobacterota</taxon>
        <taxon>Epsilonproteobacteria</taxon>
        <taxon>Campylobacterales</taxon>
        <taxon>Helicobacteraceae</taxon>
        <taxon>Helicobacter</taxon>
    </lineage>
</organism>
<feature type="coiled-coil region" evidence="1">
    <location>
        <begin position="498"/>
        <end position="544"/>
    </location>
</feature>
<name>A0ABQ0D4Z3_9HELI</name>